<dbReference type="SUPFAM" id="SSF56349">
    <property type="entry name" value="DNA breaking-rejoining enzymes"/>
    <property type="match status" value="1"/>
</dbReference>
<evidence type="ECO:0008006" key="4">
    <source>
        <dbReference type="Google" id="ProtNLM"/>
    </source>
</evidence>
<sequence length="200" mass="22348">VESYIKERDARERRRTGRDVRSDAGTKLRRYVLGQEKRGNQEAAGAAPLASVQLHALKEDDLITWREGLPKDLKVTTKQRFVNDLKAALNAAWPRLSADRKKLNPTFLAIVKAGFKAERVDDDDHVSVARDNQILTDEEVGAILQAACEVDQEQGFDGDLYRIVVCLAATGARYAQVRRMRVGDVQVSARRLMVPGSYKG</sequence>
<protein>
    <recommendedName>
        <fullName evidence="4">Tyr recombinase domain-containing protein</fullName>
    </recommendedName>
</protein>
<feature type="region of interest" description="Disordered" evidence="1">
    <location>
        <begin position="1"/>
        <end position="23"/>
    </location>
</feature>
<organism evidence="2 3">
    <name type="scientific">Chiloscyllium punctatum</name>
    <name type="common">Brownbanded bambooshark</name>
    <name type="synonym">Hemiscyllium punctatum</name>
    <dbReference type="NCBI Taxonomy" id="137246"/>
    <lineage>
        <taxon>Eukaryota</taxon>
        <taxon>Metazoa</taxon>
        <taxon>Chordata</taxon>
        <taxon>Craniata</taxon>
        <taxon>Vertebrata</taxon>
        <taxon>Chondrichthyes</taxon>
        <taxon>Elasmobranchii</taxon>
        <taxon>Galeomorphii</taxon>
        <taxon>Galeoidea</taxon>
        <taxon>Orectolobiformes</taxon>
        <taxon>Hemiscylliidae</taxon>
        <taxon>Chiloscyllium</taxon>
    </lineage>
</organism>
<keyword evidence="3" id="KW-1185">Reference proteome</keyword>
<gene>
    <name evidence="2" type="ORF">chiPu_0032156</name>
</gene>
<accession>A0A401TYC5</accession>
<proteinExistence type="predicted"/>
<dbReference type="Proteomes" id="UP000287033">
    <property type="component" value="Unassembled WGS sequence"/>
</dbReference>
<evidence type="ECO:0000313" key="2">
    <source>
        <dbReference type="EMBL" id="GCC47652.1"/>
    </source>
</evidence>
<dbReference type="OrthoDB" id="10625189at2759"/>
<evidence type="ECO:0000256" key="1">
    <source>
        <dbReference type="SAM" id="MobiDB-lite"/>
    </source>
</evidence>
<name>A0A401TYC5_CHIPU</name>
<feature type="non-terminal residue" evidence="2">
    <location>
        <position position="200"/>
    </location>
</feature>
<comment type="caution">
    <text evidence="2">The sequence shown here is derived from an EMBL/GenBank/DDBJ whole genome shotgun (WGS) entry which is preliminary data.</text>
</comment>
<dbReference type="AlphaFoldDB" id="A0A401TYC5"/>
<dbReference type="GO" id="GO:0003677">
    <property type="term" value="F:DNA binding"/>
    <property type="evidence" value="ECO:0007669"/>
    <property type="project" value="InterPro"/>
</dbReference>
<dbReference type="EMBL" id="BEZZ01228848">
    <property type="protein sequence ID" value="GCC47652.1"/>
    <property type="molecule type" value="Genomic_DNA"/>
</dbReference>
<dbReference type="InterPro" id="IPR011010">
    <property type="entry name" value="DNA_brk_join_enz"/>
</dbReference>
<reference evidence="2 3" key="1">
    <citation type="journal article" date="2018" name="Nat. Ecol. Evol.">
        <title>Shark genomes provide insights into elasmobranch evolution and the origin of vertebrates.</title>
        <authorList>
            <person name="Hara Y"/>
            <person name="Yamaguchi K"/>
            <person name="Onimaru K"/>
            <person name="Kadota M"/>
            <person name="Koyanagi M"/>
            <person name="Keeley SD"/>
            <person name="Tatsumi K"/>
            <person name="Tanaka K"/>
            <person name="Motone F"/>
            <person name="Kageyama Y"/>
            <person name="Nozu R"/>
            <person name="Adachi N"/>
            <person name="Nishimura O"/>
            <person name="Nakagawa R"/>
            <person name="Tanegashima C"/>
            <person name="Kiyatake I"/>
            <person name="Matsumoto R"/>
            <person name="Murakumo K"/>
            <person name="Nishida K"/>
            <person name="Terakita A"/>
            <person name="Kuratani S"/>
            <person name="Sato K"/>
            <person name="Hyodo S Kuraku.S."/>
        </authorList>
    </citation>
    <scope>NUCLEOTIDE SEQUENCE [LARGE SCALE GENOMIC DNA]</scope>
</reference>
<evidence type="ECO:0000313" key="3">
    <source>
        <dbReference type="Proteomes" id="UP000287033"/>
    </source>
</evidence>
<feature type="non-terminal residue" evidence="2">
    <location>
        <position position="1"/>
    </location>
</feature>